<feature type="compositionally biased region" description="Polar residues" evidence="1">
    <location>
        <begin position="98"/>
        <end position="111"/>
    </location>
</feature>
<sequence length="111" mass="12317">MWSCTEQAVWSLLPGSSGNRDPAKQSRPCGPCCLAAVGTEIQRNRAGRVVPAVWQRWEQRSSETEQAVWSLLPGSAQERSNTEYRPGQRRDGPILPSEYSSPQQGIMEITS</sequence>
<organism evidence="2 3">
    <name type="scientific">Albula glossodonta</name>
    <name type="common">roundjaw bonefish</name>
    <dbReference type="NCBI Taxonomy" id="121402"/>
    <lineage>
        <taxon>Eukaryota</taxon>
        <taxon>Metazoa</taxon>
        <taxon>Chordata</taxon>
        <taxon>Craniata</taxon>
        <taxon>Vertebrata</taxon>
        <taxon>Euteleostomi</taxon>
        <taxon>Actinopterygii</taxon>
        <taxon>Neopterygii</taxon>
        <taxon>Teleostei</taxon>
        <taxon>Albuliformes</taxon>
        <taxon>Albulidae</taxon>
        <taxon>Albula</taxon>
    </lineage>
</organism>
<reference evidence="2" key="1">
    <citation type="thesis" date="2021" institute="BYU ScholarsArchive" country="Provo, UT, USA">
        <title>Applications of and Algorithms for Genome Assembly and Genomic Analyses with an Emphasis on Marine Teleosts.</title>
        <authorList>
            <person name="Pickett B.D."/>
        </authorList>
    </citation>
    <scope>NUCLEOTIDE SEQUENCE</scope>
    <source>
        <strain evidence="2">HI-2016</strain>
    </source>
</reference>
<accession>A0A8T2MTI9</accession>
<dbReference type="EMBL" id="JAFBMS010000437">
    <property type="protein sequence ID" value="KAG9330886.1"/>
    <property type="molecule type" value="Genomic_DNA"/>
</dbReference>
<comment type="caution">
    <text evidence="2">The sequence shown here is derived from an EMBL/GenBank/DDBJ whole genome shotgun (WGS) entry which is preliminary data.</text>
</comment>
<gene>
    <name evidence="2" type="ORF">JZ751_021813</name>
</gene>
<evidence type="ECO:0000313" key="2">
    <source>
        <dbReference type="EMBL" id="KAG9330886.1"/>
    </source>
</evidence>
<feature type="region of interest" description="Disordered" evidence="1">
    <location>
        <begin position="68"/>
        <end position="111"/>
    </location>
</feature>
<dbReference type="AlphaFoldDB" id="A0A8T2MTI9"/>
<evidence type="ECO:0000313" key="3">
    <source>
        <dbReference type="Proteomes" id="UP000824540"/>
    </source>
</evidence>
<name>A0A8T2MTI9_9TELE</name>
<dbReference type="Proteomes" id="UP000824540">
    <property type="component" value="Unassembled WGS sequence"/>
</dbReference>
<keyword evidence="3" id="KW-1185">Reference proteome</keyword>
<evidence type="ECO:0000256" key="1">
    <source>
        <dbReference type="SAM" id="MobiDB-lite"/>
    </source>
</evidence>
<feature type="compositionally biased region" description="Basic and acidic residues" evidence="1">
    <location>
        <begin position="80"/>
        <end position="92"/>
    </location>
</feature>
<proteinExistence type="predicted"/>
<protein>
    <submittedName>
        <fullName evidence="2">Uncharacterized protein</fullName>
    </submittedName>
</protein>